<feature type="transmembrane region" description="Helical" evidence="12">
    <location>
        <begin position="42"/>
        <end position="64"/>
    </location>
</feature>
<evidence type="ECO:0000313" key="13">
    <source>
        <dbReference type="EMBL" id="GIJ05448.1"/>
    </source>
</evidence>
<dbReference type="GO" id="GO:0070069">
    <property type="term" value="C:cytochrome complex"/>
    <property type="evidence" value="ECO:0007669"/>
    <property type="project" value="UniProtKB-UniRule"/>
</dbReference>
<evidence type="ECO:0000256" key="11">
    <source>
        <dbReference type="ARBA" id="ARBA00023136"/>
    </source>
</evidence>
<feature type="transmembrane region" description="Helical" evidence="12">
    <location>
        <begin position="318"/>
        <end position="340"/>
    </location>
</feature>
<evidence type="ECO:0000256" key="3">
    <source>
        <dbReference type="ARBA" id="ARBA00022448"/>
    </source>
</evidence>
<proteinExistence type="inferred from homology"/>
<dbReference type="GO" id="GO:0016682">
    <property type="term" value="F:oxidoreductase activity, acting on diphenols and related substances as donors, oxygen as acceptor"/>
    <property type="evidence" value="ECO:0007669"/>
    <property type="project" value="TreeGrafter"/>
</dbReference>
<comment type="caution">
    <text evidence="13">The sequence shown here is derived from an EMBL/GenBank/DDBJ whole genome shotgun (WGS) entry which is preliminary data.</text>
</comment>
<evidence type="ECO:0000256" key="9">
    <source>
        <dbReference type="ARBA" id="ARBA00022989"/>
    </source>
</evidence>
<evidence type="ECO:0000256" key="6">
    <source>
        <dbReference type="ARBA" id="ARBA00022692"/>
    </source>
</evidence>
<dbReference type="Proteomes" id="UP000652013">
    <property type="component" value="Unassembled WGS sequence"/>
</dbReference>
<feature type="transmembrane region" description="Helical" evidence="12">
    <location>
        <begin position="116"/>
        <end position="139"/>
    </location>
</feature>
<evidence type="ECO:0000256" key="4">
    <source>
        <dbReference type="ARBA" id="ARBA00022475"/>
    </source>
</evidence>
<keyword evidence="9 12" id="KW-1133">Transmembrane helix</keyword>
<feature type="transmembrane region" description="Helical" evidence="12">
    <location>
        <begin position="84"/>
        <end position="109"/>
    </location>
</feature>
<feature type="transmembrane region" description="Helical" evidence="12">
    <location>
        <begin position="175"/>
        <end position="197"/>
    </location>
</feature>
<feature type="transmembrane region" description="Helical" evidence="12">
    <location>
        <begin position="204"/>
        <end position="224"/>
    </location>
</feature>
<dbReference type="PANTHER" id="PTHR30365">
    <property type="entry name" value="CYTOCHROME D UBIQUINOL OXIDASE"/>
    <property type="match status" value="1"/>
</dbReference>
<gene>
    <name evidence="13" type="primary">cydA</name>
    <name evidence="13" type="ORF">Sya03_48000</name>
</gene>
<keyword evidence="6 12" id="KW-0812">Transmembrane</keyword>
<accession>A0A8J3YBD7</accession>
<dbReference type="GO" id="GO:0046872">
    <property type="term" value="F:metal ion binding"/>
    <property type="evidence" value="ECO:0007669"/>
    <property type="project" value="UniProtKB-UniRule"/>
</dbReference>
<dbReference type="Pfam" id="PF01654">
    <property type="entry name" value="Cyt_bd_oxida_I"/>
    <property type="match status" value="1"/>
</dbReference>
<keyword evidence="11 12" id="KW-0472">Membrane</keyword>
<reference evidence="13" key="1">
    <citation type="submission" date="2021-01" db="EMBL/GenBank/DDBJ databases">
        <title>Whole genome shotgun sequence of Spirilliplanes yamanashiensis NBRC 15828.</title>
        <authorList>
            <person name="Komaki H."/>
            <person name="Tamura T."/>
        </authorList>
    </citation>
    <scope>NUCLEOTIDE SEQUENCE</scope>
    <source>
        <strain evidence="13">NBRC 15828</strain>
    </source>
</reference>
<dbReference type="RefSeq" id="WP_203940657.1">
    <property type="nucleotide sequence ID" value="NZ_BAAAGJ010000005.1"/>
</dbReference>
<dbReference type="GO" id="GO:0009055">
    <property type="term" value="F:electron transfer activity"/>
    <property type="evidence" value="ECO:0007669"/>
    <property type="project" value="UniProtKB-UniRule"/>
</dbReference>
<organism evidence="13 14">
    <name type="scientific">Spirilliplanes yamanashiensis</name>
    <dbReference type="NCBI Taxonomy" id="42233"/>
    <lineage>
        <taxon>Bacteria</taxon>
        <taxon>Bacillati</taxon>
        <taxon>Actinomycetota</taxon>
        <taxon>Actinomycetes</taxon>
        <taxon>Micromonosporales</taxon>
        <taxon>Micromonosporaceae</taxon>
        <taxon>Spirilliplanes</taxon>
    </lineage>
</organism>
<dbReference type="GO" id="GO:0019646">
    <property type="term" value="P:aerobic electron transport chain"/>
    <property type="evidence" value="ECO:0007669"/>
    <property type="project" value="InterPro"/>
</dbReference>
<keyword evidence="5 12" id="KW-0349">Heme</keyword>
<protein>
    <submittedName>
        <fullName evidence="13">Cytochrome ubiquinol oxidase subunit I</fullName>
    </submittedName>
</protein>
<dbReference type="EMBL" id="BOOY01000033">
    <property type="protein sequence ID" value="GIJ05448.1"/>
    <property type="molecule type" value="Genomic_DNA"/>
</dbReference>
<keyword evidence="8 12" id="KW-0249">Electron transport</keyword>
<dbReference type="AlphaFoldDB" id="A0A8J3YBD7"/>
<feature type="transmembrane region" description="Helical" evidence="12">
    <location>
        <begin position="16"/>
        <end position="35"/>
    </location>
</feature>
<evidence type="ECO:0000256" key="10">
    <source>
        <dbReference type="ARBA" id="ARBA00023004"/>
    </source>
</evidence>
<dbReference type="GO" id="GO:0020037">
    <property type="term" value="F:heme binding"/>
    <property type="evidence" value="ECO:0007669"/>
    <property type="project" value="TreeGrafter"/>
</dbReference>
<keyword evidence="14" id="KW-1185">Reference proteome</keyword>
<evidence type="ECO:0000256" key="2">
    <source>
        <dbReference type="ARBA" id="ARBA00009819"/>
    </source>
</evidence>
<evidence type="ECO:0000256" key="8">
    <source>
        <dbReference type="ARBA" id="ARBA00022982"/>
    </source>
</evidence>
<dbReference type="InterPro" id="IPR002585">
    <property type="entry name" value="Cyt-d_ubiquinol_oxidase_su_1"/>
</dbReference>
<comment type="subcellular location">
    <subcellularLocation>
        <location evidence="1">Cell membrane</location>
        <topology evidence="1">Multi-pass membrane protein</topology>
    </subcellularLocation>
</comment>
<keyword evidence="4 12" id="KW-1003">Cell membrane</keyword>
<evidence type="ECO:0000256" key="12">
    <source>
        <dbReference type="PIRNR" id="PIRNR006446"/>
    </source>
</evidence>
<evidence type="ECO:0000256" key="1">
    <source>
        <dbReference type="ARBA" id="ARBA00004651"/>
    </source>
</evidence>
<feature type="transmembrane region" description="Helical" evidence="12">
    <location>
        <begin position="400"/>
        <end position="419"/>
    </location>
</feature>
<evidence type="ECO:0000313" key="14">
    <source>
        <dbReference type="Proteomes" id="UP000652013"/>
    </source>
</evidence>
<feature type="transmembrane region" description="Helical" evidence="12">
    <location>
        <begin position="349"/>
        <end position="371"/>
    </location>
</feature>
<keyword evidence="10 12" id="KW-0408">Iron</keyword>
<keyword evidence="3 12" id="KW-0813">Transport</keyword>
<keyword evidence="7 12" id="KW-0479">Metal-binding</keyword>
<evidence type="ECO:0000256" key="5">
    <source>
        <dbReference type="ARBA" id="ARBA00022617"/>
    </source>
</evidence>
<evidence type="ECO:0000256" key="7">
    <source>
        <dbReference type="ARBA" id="ARBA00022723"/>
    </source>
</evidence>
<dbReference type="GO" id="GO:0005886">
    <property type="term" value="C:plasma membrane"/>
    <property type="evidence" value="ECO:0007669"/>
    <property type="project" value="UniProtKB-SubCell"/>
</dbReference>
<comment type="similarity">
    <text evidence="2 12">Belongs to the cytochrome ubiquinol oxidase subunit 1 family.</text>
</comment>
<name>A0A8J3YBD7_9ACTN</name>
<sequence>MDVLDLTRLQFAVVTIYHYLFVPLSISLAGVAAGLEIAGRRTLAIFVGKLLIVTFAVGVVTGLVQEFQFGLGWSAFATFYGDVFGPTLAIEGMLAFFLEATFLGLWYFGRDRLPRALHVATIVVVFVGTLLSAFIILAANSFMQNPVAYTLDPDTGRARLDSFTGLLLNEVNLAAFPHTMAGAAMVGGALLLGIAVWRRADAGFAPLARVGAWITLAGGALTALTGDHLGKVITRVQPMKMAAAEALYATTTGAPFSVFAAGRPGEEPFVSIEIPRLLSFLVAGDPDATVQGINDLQAQYTAAYGPGSYVPMVPVAFWSFRLMIGAGVLAAVLAAAYLWFHRRGGLPRWLLQALPLVPALPALANTFGWVFTETARQPWLAFGISTTAEGVSPGLTVPEVVASLAGFTLVYGVLAVVWLRLVRHLSRQPLDPAPAPAPAAESAPVY</sequence>
<dbReference type="PANTHER" id="PTHR30365:SF15">
    <property type="entry name" value="CYTOCHROME BD UBIQUINOL OXIDASE SUBUNIT 1"/>
    <property type="match status" value="1"/>
</dbReference>
<dbReference type="PIRSF" id="PIRSF006446">
    <property type="entry name" value="Cyt_quinol_oxidase_1"/>
    <property type="match status" value="1"/>
</dbReference>